<name>A0A9C7Q398_9RHOD</name>
<feature type="coiled-coil region" evidence="1">
    <location>
        <begin position="1"/>
        <end position="29"/>
    </location>
</feature>
<reference evidence="2" key="1">
    <citation type="journal article" date="2022" name="Proc. Natl. Acad. Sci. U.S.A.">
        <title>Life cycle and functional genomics of the unicellular red alga Galdieria for elucidating algal and plant evolution and industrial use.</title>
        <authorList>
            <person name="Hirooka S."/>
            <person name="Itabashi T."/>
            <person name="Ichinose T.M."/>
            <person name="Onuma R."/>
            <person name="Fujiwara T."/>
            <person name="Yamashita S."/>
            <person name="Jong L.W."/>
            <person name="Tomita R."/>
            <person name="Iwane A.H."/>
            <person name="Miyagishima S.Y."/>
        </authorList>
    </citation>
    <scope>NUCLEOTIDE SEQUENCE</scope>
    <source>
        <strain evidence="2">NBRC 102759</strain>
    </source>
</reference>
<dbReference type="Gene3D" id="1.25.10.10">
    <property type="entry name" value="Leucine-rich Repeat Variant"/>
    <property type="match status" value="2"/>
</dbReference>
<keyword evidence="3" id="KW-1185">Reference proteome</keyword>
<sequence length="650" mass="74420">MENLQKQLLESLEQTKNQLEREKLLIQFEHSFPKLEGVQLKQLFVLNSKQLDELNGDQLLSVLHLFLVQEKILSSVASKENIKIEWRTDPSCKEESIRFCQTCVRSAQVSENRLRTLAGKQLGELVCIFGTDIFTLAYTSILQIAWRALSDRKTEPESNIKAVEGETEHCLQSKSSVLCESRNVNCLESSLETIAVILKSQEGPPLNSGSVQKELLSFLNQCYGHSNRFVREACQHLMHSLVEIFKSCLDNVEPELLDMAAKIITSGMEDNWSQVRFASSVSCRLFLQNLKSKKSQYFSILLPRLRLNCHYAAEGVKSYCLESWKLLLKDNGLNTFSELAESFFDYYVSQTTAENHSVREAACYAMEEAVERLPFKSLEGHIKQVVHSLFICFQDESWPVRDCASVVCGSVTAKYPNQVQESIEVEKLVELWKDTLTDNIPSVRENSAIALVKACESLNNHVSLNYAALFEYCSELMPRVKDQPKNPEKYGKGKTHQDSQFGAAHKLAHDNDKEIHLEQTMYSCGSLAPKLKGGHSCDRRNRRTKEPWEEVDGALRLWRRLFLKRPREACKLIPLSMEIFEHLEFAKAPYLLDTLWSVIGDTAEYFDDESIMLYLSLLKEQIQIAKRSDYPSVKKNAQIASRKLQRRFQL</sequence>
<protein>
    <submittedName>
        <fullName evidence="2">Uncharacterized protein</fullName>
    </submittedName>
</protein>
<evidence type="ECO:0000313" key="3">
    <source>
        <dbReference type="Proteomes" id="UP001061958"/>
    </source>
</evidence>
<proteinExistence type="predicted"/>
<dbReference type="Proteomes" id="UP001061958">
    <property type="component" value="Unassembled WGS sequence"/>
</dbReference>
<dbReference type="SUPFAM" id="SSF48371">
    <property type="entry name" value="ARM repeat"/>
    <property type="match status" value="1"/>
</dbReference>
<reference evidence="2" key="2">
    <citation type="submission" date="2022-01" db="EMBL/GenBank/DDBJ databases">
        <authorList>
            <person name="Hirooka S."/>
            <person name="Miyagishima S.Y."/>
        </authorList>
    </citation>
    <scope>NUCLEOTIDE SEQUENCE</scope>
    <source>
        <strain evidence="2">NBRC 102759</strain>
    </source>
</reference>
<gene>
    <name evidence="2" type="ORF">GpartN1_g7217.t1</name>
</gene>
<dbReference type="AlphaFoldDB" id="A0A9C7Q398"/>
<dbReference type="OrthoDB" id="414039at2759"/>
<accession>A0A9C7Q398</accession>
<keyword evidence="1" id="KW-0175">Coiled coil</keyword>
<dbReference type="EMBL" id="BQMJ01000069">
    <property type="protein sequence ID" value="GJQ15426.1"/>
    <property type="molecule type" value="Genomic_DNA"/>
</dbReference>
<organism evidence="2 3">
    <name type="scientific">Galdieria partita</name>
    <dbReference type="NCBI Taxonomy" id="83374"/>
    <lineage>
        <taxon>Eukaryota</taxon>
        <taxon>Rhodophyta</taxon>
        <taxon>Bangiophyceae</taxon>
        <taxon>Galdieriales</taxon>
        <taxon>Galdieriaceae</taxon>
        <taxon>Galdieria</taxon>
    </lineage>
</organism>
<evidence type="ECO:0000256" key="1">
    <source>
        <dbReference type="SAM" id="Coils"/>
    </source>
</evidence>
<evidence type="ECO:0000313" key="2">
    <source>
        <dbReference type="EMBL" id="GJQ15426.1"/>
    </source>
</evidence>
<dbReference type="InterPro" id="IPR011989">
    <property type="entry name" value="ARM-like"/>
</dbReference>
<comment type="caution">
    <text evidence="2">The sequence shown here is derived from an EMBL/GenBank/DDBJ whole genome shotgun (WGS) entry which is preliminary data.</text>
</comment>
<dbReference type="InterPro" id="IPR016024">
    <property type="entry name" value="ARM-type_fold"/>
</dbReference>